<keyword evidence="3" id="KW-0378">Hydrolase</keyword>
<evidence type="ECO:0000256" key="1">
    <source>
        <dbReference type="ARBA" id="ARBA00022723"/>
    </source>
</evidence>
<reference evidence="3 4" key="1">
    <citation type="journal article" date="2019" name="Environ. Microbiol.">
        <title>Species interactions and distinct microbial communities in high Arctic permafrost affected cryosols are associated with the CH4 and CO2 gas fluxes.</title>
        <authorList>
            <person name="Altshuler I."/>
            <person name="Hamel J."/>
            <person name="Turney S."/>
            <person name="Magnuson E."/>
            <person name="Levesque R."/>
            <person name="Greer C."/>
            <person name="Whyte L.G."/>
        </authorList>
    </citation>
    <scope>NUCLEOTIDE SEQUENCE [LARGE SCALE GENOMIC DNA]</scope>
    <source>
        <strain evidence="3 4">S9.3B</strain>
    </source>
</reference>
<evidence type="ECO:0000259" key="2">
    <source>
        <dbReference type="Pfam" id="PF01557"/>
    </source>
</evidence>
<sequence length="242" mass="25629">MTDAPPGYVLPPPPVASLPVAGRAARLPVRRIYCVGRNYVAHIREMKEADERDPPFFFQKPRDSLVPDGATIPYPADTADFQYEVELVAAIGTGGRDIPAAEALRHVFGYAIGIDLTRRDRQRDARDRQLPWEMGKSFDLSAPCGPVHPAAPGGAPGGAIALAVNGVEHQRGQIGEMIWSVPEVIAQLSRSYALEPGDLVFTGTPAGVGPLVPGDVVTASIEGLGTLTLTIGPPEAPGGKRD</sequence>
<keyword evidence="4" id="KW-1185">Reference proteome</keyword>
<dbReference type="GO" id="GO:0018773">
    <property type="term" value="F:acetylpyruvate hydrolase activity"/>
    <property type="evidence" value="ECO:0007669"/>
    <property type="project" value="TreeGrafter"/>
</dbReference>
<protein>
    <submittedName>
        <fullName evidence="3">FAA hydrolase family protein</fullName>
    </submittedName>
</protein>
<keyword evidence="1" id="KW-0479">Metal-binding</keyword>
<gene>
    <name evidence="3" type="ORF">EAH89_05770</name>
</gene>
<dbReference type="InterPro" id="IPR036663">
    <property type="entry name" value="Fumarylacetoacetase_C_sf"/>
</dbReference>
<dbReference type="SUPFAM" id="SSF56529">
    <property type="entry name" value="FAH"/>
    <property type="match status" value="1"/>
</dbReference>
<dbReference type="Pfam" id="PF01557">
    <property type="entry name" value="FAA_hydrolase"/>
    <property type="match status" value="1"/>
</dbReference>
<dbReference type="InterPro" id="IPR011234">
    <property type="entry name" value="Fumarylacetoacetase-like_C"/>
</dbReference>
<name>A0A502GCC1_9PROT</name>
<dbReference type="OrthoDB" id="9780293at2"/>
<dbReference type="PANTHER" id="PTHR11820">
    <property type="entry name" value="ACYLPYRUVASE"/>
    <property type="match status" value="1"/>
</dbReference>
<dbReference type="RefSeq" id="WP_140881837.1">
    <property type="nucleotide sequence ID" value="NZ_RCZP01000003.1"/>
</dbReference>
<dbReference type="PANTHER" id="PTHR11820:SF90">
    <property type="entry name" value="FLUTATHIONE S-TRANSFERASE"/>
    <property type="match status" value="1"/>
</dbReference>
<dbReference type="AlphaFoldDB" id="A0A502GCC1"/>
<comment type="caution">
    <text evidence="3">The sequence shown here is derived from an EMBL/GenBank/DDBJ whole genome shotgun (WGS) entry which is preliminary data.</text>
</comment>
<organism evidence="3 4">
    <name type="scientific">Muricoccus nepalensis</name>
    <dbReference type="NCBI Taxonomy" id="1854500"/>
    <lineage>
        <taxon>Bacteria</taxon>
        <taxon>Pseudomonadati</taxon>
        <taxon>Pseudomonadota</taxon>
        <taxon>Alphaproteobacteria</taxon>
        <taxon>Acetobacterales</taxon>
        <taxon>Roseomonadaceae</taxon>
        <taxon>Muricoccus</taxon>
    </lineage>
</organism>
<feature type="domain" description="Fumarylacetoacetase-like C-terminal" evidence="2">
    <location>
        <begin position="32"/>
        <end position="231"/>
    </location>
</feature>
<evidence type="ECO:0000313" key="3">
    <source>
        <dbReference type="EMBL" id="TPG59739.1"/>
    </source>
</evidence>
<dbReference type="GO" id="GO:0046872">
    <property type="term" value="F:metal ion binding"/>
    <property type="evidence" value="ECO:0007669"/>
    <property type="project" value="UniProtKB-KW"/>
</dbReference>
<dbReference type="EMBL" id="RCZP01000003">
    <property type="protein sequence ID" value="TPG59739.1"/>
    <property type="molecule type" value="Genomic_DNA"/>
</dbReference>
<accession>A0A502GCC1</accession>
<evidence type="ECO:0000313" key="4">
    <source>
        <dbReference type="Proteomes" id="UP000317078"/>
    </source>
</evidence>
<proteinExistence type="predicted"/>
<dbReference type="Proteomes" id="UP000317078">
    <property type="component" value="Unassembled WGS sequence"/>
</dbReference>
<dbReference type="Gene3D" id="3.90.850.10">
    <property type="entry name" value="Fumarylacetoacetase-like, C-terminal domain"/>
    <property type="match status" value="1"/>
</dbReference>